<gene>
    <name evidence="1" type="ORF">SM757_05195</name>
</gene>
<dbReference type="RefSeq" id="WP_322464646.1">
    <property type="nucleotide sequence ID" value="NZ_JAXOJX010000005.1"/>
</dbReference>
<evidence type="ECO:0008006" key="3">
    <source>
        <dbReference type="Google" id="ProtNLM"/>
    </source>
</evidence>
<dbReference type="EMBL" id="JAXOJX010000005">
    <property type="protein sequence ID" value="MDZ5455961.1"/>
    <property type="molecule type" value="Genomic_DNA"/>
</dbReference>
<proteinExistence type="predicted"/>
<accession>A0ABU5IBH8</accession>
<dbReference type="Proteomes" id="UP001293718">
    <property type="component" value="Unassembled WGS sequence"/>
</dbReference>
<sequence length="244" mass="24130">MTPIALFPSATPGFVPAGASAGVVGPAASRGCGGEGTAAARLAIVVPARDAGSLHRTLRGLAMETAWDAHCAVLVATGDGAAAALAGKADAQLLPVGQGSDGAGMTLEAVLRRAAQAQPAADWVVVVQGGSDVAPGFVEGLRLAIADARDGADALQCRQGRRGATALPAAARPRLGLNGFALSRAALQRFVSHGAQACAGWRVRGVDGALLLDDGAHHAAGAPWEAPAPLRALRALLAATGRAA</sequence>
<keyword evidence="2" id="KW-1185">Reference proteome</keyword>
<evidence type="ECO:0000313" key="1">
    <source>
        <dbReference type="EMBL" id="MDZ5455961.1"/>
    </source>
</evidence>
<evidence type="ECO:0000313" key="2">
    <source>
        <dbReference type="Proteomes" id="UP001293718"/>
    </source>
</evidence>
<comment type="caution">
    <text evidence="1">The sequence shown here is derived from an EMBL/GenBank/DDBJ whole genome shotgun (WGS) entry which is preliminary data.</text>
</comment>
<name>A0ABU5IBH8_9BURK</name>
<reference evidence="1 2" key="1">
    <citation type="submission" date="2023-11" db="EMBL/GenBank/DDBJ databases">
        <title>Draft genome of Azohydromonas lata strain H1 (DSM1123), a polyhydroxyalkanoate producer.</title>
        <authorList>
            <person name="Traversa D."/>
            <person name="D'Addabbo P."/>
            <person name="Pazzani C."/>
            <person name="Manzari C."/>
            <person name="Chiara M."/>
            <person name="Scrascia M."/>
        </authorList>
    </citation>
    <scope>NUCLEOTIDE SEQUENCE [LARGE SCALE GENOMIC DNA]</scope>
    <source>
        <strain evidence="1 2">H1</strain>
    </source>
</reference>
<protein>
    <recommendedName>
        <fullName evidence="3">Glycosyltransferase</fullName>
    </recommendedName>
</protein>
<organism evidence="1 2">
    <name type="scientific">Azohydromonas lata</name>
    <dbReference type="NCBI Taxonomy" id="45677"/>
    <lineage>
        <taxon>Bacteria</taxon>
        <taxon>Pseudomonadati</taxon>
        <taxon>Pseudomonadota</taxon>
        <taxon>Betaproteobacteria</taxon>
        <taxon>Burkholderiales</taxon>
        <taxon>Sphaerotilaceae</taxon>
        <taxon>Azohydromonas</taxon>
    </lineage>
</organism>